<reference evidence="4" key="1">
    <citation type="submission" date="2022-07" db="EMBL/GenBank/DDBJ databases">
        <authorList>
            <person name="Macas J."/>
            <person name="Novak P."/>
            <person name="Neumann P."/>
        </authorList>
    </citation>
    <scope>NUCLEOTIDE SEQUENCE</scope>
</reference>
<dbReference type="SUPFAM" id="SSF53098">
    <property type="entry name" value="Ribonuclease H-like"/>
    <property type="match status" value="1"/>
</dbReference>
<name>A0AAV0EKN2_9ASTE</name>
<keyword evidence="5" id="KW-1185">Reference proteome</keyword>
<dbReference type="Proteomes" id="UP001152523">
    <property type="component" value="Unassembled WGS sequence"/>
</dbReference>
<feature type="domain" description="hAT-like transposase RNase-H fold" evidence="3">
    <location>
        <begin position="167"/>
        <end position="267"/>
    </location>
</feature>
<proteinExistence type="predicted"/>
<keyword evidence="1" id="KW-0732">Signal</keyword>
<evidence type="ECO:0000259" key="2">
    <source>
        <dbReference type="Pfam" id="PF05699"/>
    </source>
</evidence>
<feature type="domain" description="HAT C-terminal dimerisation" evidence="2">
    <location>
        <begin position="321"/>
        <end position="406"/>
    </location>
</feature>
<dbReference type="Pfam" id="PF05699">
    <property type="entry name" value="Dimer_Tnp_hAT"/>
    <property type="match status" value="1"/>
</dbReference>
<gene>
    <name evidence="4" type="ORF">CEPIT_LOCUS24638</name>
</gene>
<feature type="chain" id="PRO_5043807333" description="Zinc finger BED domain-containing protein RICESLEEPER 2-like" evidence="1">
    <location>
        <begin position="27"/>
        <end position="430"/>
    </location>
</feature>
<comment type="caution">
    <text evidence="4">The sequence shown here is derived from an EMBL/GenBank/DDBJ whole genome shotgun (WGS) entry which is preliminary data.</text>
</comment>
<protein>
    <recommendedName>
        <fullName evidence="6">Zinc finger BED domain-containing protein RICESLEEPER 2-like</fullName>
    </recommendedName>
</protein>
<evidence type="ECO:0000259" key="3">
    <source>
        <dbReference type="Pfam" id="PF14372"/>
    </source>
</evidence>
<evidence type="ECO:0008006" key="6">
    <source>
        <dbReference type="Google" id="ProtNLM"/>
    </source>
</evidence>
<dbReference type="Pfam" id="PF14372">
    <property type="entry name" value="hAT-like_RNase-H"/>
    <property type="match status" value="1"/>
</dbReference>
<accession>A0AAV0EKN2</accession>
<dbReference type="PANTHER" id="PTHR23272:SF183">
    <property type="entry name" value="ZINC FINGER BED DOMAIN-CONTAINING PROTEIN RICESLEEPER 1-LIKE"/>
    <property type="match status" value="1"/>
</dbReference>
<evidence type="ECO:0000256" key="1">
    <source>
        <dbReference type="SAM" id="SignalP"/>
    </source>
</evidence>
<dbReference type="GO" id="GO:0046983">
    <property type="term" value="F:protein dimerization activity"/>
    <property type="evidence" value="ECO:0007669"/>
    <property type="project" value="InterPro"/>
</dbReference>
<dbReference type="PANTHER" id="PTHR23272">
    <property type="entry name" value="BED FINGER-RELATED"/>
    <property type="match status" value="1"/>
</dbReference>
<dbReference type="GO" id="GO:0003677">
    <property type="term" value="F:DNA binding"/>
    <property type="evidence" value="ECO:0007669"/>
    <property type="project" value="InterPro"/>
</dbReference>
<sequence length="430" mass="49313">MKSWRCNSSSLLFSRLIALVFWNVKTLEHQAVNSNSQPFRVLLTYITDPVMAEANGDARKEWGISHIISEVKDSVEYINRSEARRIQFANCVHQLQLKDRKLIYDSKTRWNSTFEMLSCALRFKDAFRMLSDRDSGYTSCPLEEDWEKVQKISSVLEVFWTATHIVSGSEYPTSNLFLKEVQKIKSFLDANSSHKDSFIRDLVCKMKLKFDKYWGECNLLMAIAVVLDPTKKLLAIEFCFPKMFSPEEAVQNISKVKQTLTSLYEEYVADSVNKGNISSVHYERCGSSSNLQTSKSSAHVWDDDFESFCAEVETVEPIRSELVDYLDKSRLKKSEISEEFSCLDWWRMNRIQYPILAQLAADILAIPVTSVASEATFSAGTRVIDTYRASLLPETVQALLCGGDWLRHMYGITKKKKDKSYQEIILPESA</sequence>
<organism evidence="4 5">
    <name type="scientific">Cuscuta epithymum</name>
    <dbReference type="NCBI Taxonomy" id="186058"/>
    <lineage>
        <taxon>Eukaryota</taxon>
        <taxon>Viridiplantae</taxon>
        <taxon>Streptophyta</taxon>
        <taxon>Embryophyta</taxon>
        <taxon>Tracheophyta</taxon>
        <taxon>Spermatophyta</taxon>
        <taxon>Magnoliopsida</taxon>
        <taxon>eudicotyledons</taxon>
        <taxon>Gunneridae</taxon>
        <taxon>Pentapetalae</taxon>
        <taxon>asterids</taxon>
        <taxon>lamiids</taxon>
        <taxon>Solanales</taxon>
        <taxon>Convolvulaceae</taxon>
        <taxon>Cuscuteae</taxon>
        <taxon>Cuscuta</taxon>
        <taxon>Cuscuta subgen. Cuscuta</taxon>
    </lineage>
</organism>
<dbReference type="EMBL" id="CAMAPF010000926">
    <property type="protein sequence ID" value="CAH9122667.1"/>
    <property type="molecule type" value="Genomic_DNA"/>
</dbReference>
<evidence type="ECO:0000313" key="4">
    <source>
        <dbReference type="EMBL" id="CAH9122667.1"/>
    </source>
</evidence>
<dbReference type="InterPro" id="IPR025525">
    <property type="entry name" value="hAT-like_transposase_RNase-H"/>
</dbReference>
<dbReference type="InterPro" id="IPR012337">
    <property type="entry name" value="RNaseH-like_sf"/>
</dbReference>
<feature type="signal peptide" evidence="1">
    <location>
        <begin position="1"/>
        <end position="26"/>
    </location>
</feature>
<dbReference type="AlphaFoldDB" id="A0AAV0EKN2"/>
<evidence type="ECO:0000313" key="5">
    <source>
        <dbReference type="Proteomes" id="UP001152523"/>
    </source>
</evidence>
<dbReference type="InterPro" id="IPR008906">
    <property type="entry name" value="HATC_C_dom"/>
</dbReference>